<evidence type="ECO:0000313" key="2">
    <source>
        <dbReference type="Proteomes" id="UP001366085"/>
    </source>
</evidence>
<name>A0ABU8LHK0_9MICO</name>
<accession>A0ABU8LHK0</accession>
<evidence type="ECO:0000313" key="1">
    <source>
        <dbReference type="EMBL" id="MEJ1090490.1"/>
    </source>
</evidence>
<dbReference type="EMBL" id="JBBDGN010000001">
    <property type="protein sequence ID" value="MEJ1090490.1"/>
    <property type="molecule type" value="Genomic_DNA"/>
</dbReference>
<organism evidence="1 2">
    <name type="scientific">Microbacterium istanbulense</name>
    <dbReference type="NCBI Taxonomy" id="3122049"/>
    <lineage>
        <taxon>Bacteria</taxon>
        <taxon>Bacillati</taxon>
        <taxon>Actinomycetota</taxon>
        <taxon>Actinomycetes</taxon>
        <taxon>Micrococcales</taxon>
        <taxon>Microbacteriaceae</taxon>
        <taxon>Microbacterium</taxon>
    </lineage>
</organism>
<proteinExistence type="predicted"/>
<protein>
    <submittedName>
        <fullName evidence="1">Uncharacterized protein</fullName>
    </submittedName>
</protein>
<reference evidence="1 2" key="1">
    <citation type="submission" date="2024-02" db="EMBL/GenBank/DDBJ databases">
        <authorList>
            <person name="Saticioglu I.B."/>
        </authorList>
    </citation>
    <scope>NUCLEOTIDE SEQUENCE [LARGE SCALE GENOMIC DNA]</scope>
    <source>
        <strain evidence="1 2">Mu-43</strain>
    </source>
</reference>
<keyword evidence="2" id="KW-1185">Reference proteome</keyword>
<dbReference type="Proteomes" id="UP001366085">
    <property type="component" value="Unassembled WGS sequence"/>
</dbReference>
<sequence>MRFADGDTVPADAEVSWASDLETDDAWTKEPQGPMTYASADGACEVSYWQGDTWLYVGGNDLETTQIIATEEAAGAPSISDDLELNPLSFQSRSGVPTDMLVLSGTHENMHMRMAIRGITTAETVLFVGVTCSNDTAGTVLDEVLSKSEIHIEP</sequence>
<gene>
    <name evidence="1" type="ORF">WDU93_02195</name>
</gene>
<comment type="caution">
    <text evidence="1">The sequence shown here is derived from an EMBL/GenBank/DDBJ whole genome shotgun (WGS) entry which is preliminary data.</text>
</comment>